<keyword evidence="4" id="KW-1185">Reference proteome</keyword>
<name>A0AAW1RCZ4_9CHLO</name>
<gene>
    <name evidence="3" type="ORF">WJX74_005595</name>
</gene>
<evidence type="ECO:0000256" key="2">
    <source>
        <dbReference type="SAM" id="Phobius"/>
    </source>
</evidence>
<sequence>MWELGSHANSIRCLPPSLQKRFLADVNQQNVLPAHSMPGSASVTSTLLLAGSPRPEWNTKLHQCLDTAFEFLLGSIPVTNSAALRIQANLKDSALNSALAIQLYVEASSAQAHTVVAALEVALFTRTMLSTMRGGGCVSVTAIDLQNTQIGSVRTPVRSVPAEAPSEILMQRASSSKDKTVLIIAATFGAVFAALVIASILLCYWRHKLLCKQRSTKCSGPAIPAKPAQLTQPNAASHGRAPSLQQWLVDSVKDLDIGSMSPGRCQNFDGNADCKAGQEYLRTSSHRLEEMTPNSGAVGRVHMPAQSEHENSYVLPAEAVAPSFSMVYLIVKQCSLSRAGWLITKVQQLPGCLPLARLEVRQTQMYKKDACDGEWAPLCNPHELTSWELASASLQPPLDIRATTMAGRTSTRRQMIHLHDPLSNLEDGSPIIALAFWADLDDMDSSEAQSSTCSHEILDCVCLDGGVLPPSHRAEGDHAGDIHGERDTGNDLSDFDKGFHDLEERSSAGGEESDGASAAFNAQVLNTSDSTAPFLNLGSSFRRNCGGIDG</sequence>
<proteinExistence type="predicted"/>
<dbReference type="AlphaFoldDB" id="A0AAW1RCZ4"/>
<comment type="caution">
    <text evidence="3">The sequence shown here is derived from an EMBL/GenBank/DDBJ whole genome shotgun (WGS) entry which is preliminary data.</text>
</comment>
<feature type="transmembrane region" description="Helical" evidence="2">
    <location>
        <begin position="181"/>
        <end position="205"/>
    </location>
</feature>
<dbReference type="EMBL" id="JALJOS010000014">
    <property type="protein sequence ID" value="KAK9831161.1"/>
    <property type="molecule type" value="Genomic_DNA"/>
</dbReference>
<evidence type="ECO:0000313" key="4">
    <source>
        <dbReference type="Proteomes" id="UP001438707"/>
    </source>
</evidence>
<organism evidence="3 4">
    <name type="scientific">Apatococcus lobatus</name>
    <dbReference type="NCBI Taxonomy" id="904363"/>
    <lineage>
        <taxon>Eukaryota</taxon>
        <taxon>Viridiplantae</taxon>
        <taxon>Chlorophyta</taxon>
        <taxon>core chlorophytes</taxon>
        <taxon>Trebouxiophyceae</taxon>
        <taxon>Chlorellales</taxon>
        <taxon>Chlorellaceae</taxon>
        <taxon>Apatococcus</taxon>
    </lineage>
</organism>
<reference evidence="3 4" key="1">
    <citation type="journal article" date="2024" name="Nat. Commun.">
        <title>Phylogenomics reveals the evolutionary origins of lichenization in chlorophyte algae.</title>
        <authorList>
            <person name="Puginier C."/>
            <person name="Libourel C."/>
            <person name="Otte J."/>
            <person name="Skaloud P."/>
            <person name="Haon M."/>
            <person name="Grisel S."/>
            <person name="Petersen M."/>
            <person name="Berrin J.G."/>
            <person name="Delaux P.M."/>
            <person name="Dal Grande F."/>
            <person name="Keller J."/>
        </authorList>
    </citation>
    <scope>NUCLEOTIDE SEQUENCE [LARGE SCALE GENOMIC DNA]</scope>
    <source>
        <strain evidence="3 4">SAG 2145</strain>
    </source>
</reference>
<feature type="region of interest" description="Disordered" evidence="1">
    <location>
        <begin position="473"/>
        <end position="498"/>
    </location>
</feature>
<keyword evidence="2" id="KW-1133">Transmembrane helix</keyword>
<keyword evidence="2" id="KW-0812">Transmembrane</keyword>
<accession>A0AAW1RCZ4</accession>
<evidence type="ECO:0000256" key="1">
    <source>
        <dbReference type="SAM" id="MobiDB-lite"/>
    </source>
</evidence>
<keyword evidence="2" id="KW-0472">Membrane</keyword>
<dbReference type="Proteomes" id="UP001438707">
    <property type="component" value="Unassembled WGS sequence"/>
</dbReference>
<evidence type="ECO:0000313" key="3">
    <source>
        <dbReference type="EMBL" id="KAK9831161.1"/>
    </source>
</evidence>
<protein>
    <submittedName>
        <fullName evidence="3">Uncharacterized protein</fullName>
    </submittedName>
</protein>